<dbReference type="SUPFAM" id="SSF53335">
    <property type="entry name" value="S-adenosyl-L-methionine-dependent methyltransferases"/>
    <property type="match status" value="1"/>
</dbReference>
<dbReference type="PANTHER" id="PTHR43667:SF1">
    <property type="entry name" value="CYCLOPROPANE-FATTY-ACYL-PHOSPHOLIPID SYNTHASE"/>
    <property type="match status" value="1"/>
</dbReference>
<dbReference type="GO" id="GO:0008610">
    <property type="term" value="P:lipid biosynthetic process"/>
    <property type="evidence" value="ECO:0007669"/>
    <property type="project" value="InterPro"/>
</dbReference>
<keyword evidence="7" id="KW-1185">Reference proteome</keyword>
<keyword evidence="5" id="KW-0443">Lipid metabolism</keyword>
<keyword evidence="3 6" id="KW-0808">Transferase</keyword>
<dbReference type="GO" id="GO:0008825">
    <property type="term" value="F:cyclopropane-fatty-acyl-phospholipid synthase activity"/>
    <property type="evidence" value="ECO:0007669"/>
    <property type="project" value="UniProtKB-EC"/>
</dbReference>
<dbReference type="Proteomes" id="UP000282971">
    <property type="component" value="Unassembled WGS sequence"/>
</dbReference>
<keyword evidence="4" id="KW-0949">S-adenosyl-L-methionine</keyword>
<dbReference type="GO" id="GO:0032259">
    <property type="term" value="P:methylation"/>
    <property type="evidence" value="ECO:0007669"/>
    <property type="project" value="UniProtKB-KW"/>
</dbReference>
<dbReference type="InterPro" id="IPR029063">
    <property type="entry name" value="SAM-dependent_MTases_sf"/>
</dbReference>
<dbReference type="Pfam" id="PF02353">
    <property type="entry name" value="CMAS"/>
    <property type="match status" value="1"/>
</dbReference>
<dbReference type="Gene3D" id="3.40.50.150">
    <property type="entry name" value="Vaccinia Virus protein VP39"/>
    <property type="match status" value="1"/>
</dbReference>
<dbReference type="RefSeq" id="WP_127745415.1">
    <property type="nucleotide sequence ID" value="NZ_SACN01000003.1"/>
</dbReference>
<protein>
    <submittedName>
        <fullName evidence="6">Cyclopropane fatty acyl phospholipid synthase</fullName>
        <ecNumber evidence="6">2.1.1.79</ecNumber>
    </submittedName>
</protein>
<dbReference type="CDD" id="cd02440">
    <property type="entry name" value="AdoMet_MTases"/>
    <property type="match status" value="1"/>
</dbReference>
<reference evidence="6 7" key="1">
    <citation type="submission" date="2019-01" db="EMBL/GenBank/DDBJ databases">
        <authorList>
            <person name="Chen W.-M."/>
        </authorList>
    </citation>
    <scope>NUCLEOTIDE SEQUENCE [LARGE SCALE GENOMIC DNA]</scope>
    <source>
        <strain evidence="6 7">CCP-7</strain>
    </source>
</reference>
<gene>
    <name evidence="6" type="ORF">EOD43_17820</name>
</gene>
<evidence type="ECO:0000313" key="6">
    <source>
        <dbReference type="EMBL" id="RVT90164.1"/>
    </source>
</evidence>
<dbReference type="EMBL" id="SACN01000003">
    <property type="protein sequence ID" value="RVT90164.1"/>
    <property type="molecule type" value="Genomic_DNA"/>
</dbReference>
<dbReference type="InterPro" id="IPR050723">
    <property type="entry name" value="CFA/CMAS"/>
</dbReference>
<dbReference type="InterPro" id="IPR003333">
    <property type="entry name" value="CMAS"/>
</dbReference>
<evidence type="ECO:0000256" key="1">
    <source>
        <dbReference type="ARBA" id="ARBA00010815"/>
    </source>
</evidence>
<evidence type="ECO:0000313" key="7">
    <source>
        <dbReference type="Proteomes" id="UP000282971"/>
    </source>
</evidence>
<evidence type="ECO:0000256" key="5">
    <source>
        <dbReference type="ARBA" id="ARBA00023098"/>
    </source>
</evidence>
<comment type="caution">
    <text evidence="6">The sequence shown here is derived from an EMBL/GenBank/DDBJ whole genome shotgun (WGS) entry which is preliminary data.</text>
</comment>
<evidence type="ECO:0000256" key="2">
    <source>
        <dbReference type="ARBA" id="ARBA00022603"/>
    </source>
</evidence>
<dbReference type="PANTHER" id="PTHR43667">
    <property type="entry name" value="CYCLOPROPANE-FATTY-ACYL-PHOSPHOLIPID SYNTHASE"/>
    <property type="match status" value="1"/>
</dbReference>
<evidence type="ECO:0000256" key="3">
    <source>
        <dbReference type="ARBA" id="ARBA00022679"/>
    </source>
</evidence>
<sequence length="386" mass="44001">MSSYRDEVTGILASADIIVGGSRPHDIRVNNEAFFARFLKDGRLGLGEAYVDGWWDCDALDVMFVKLFASRHKVSRQLKSARFLATAMRAKLLPAGSDKRAYNIGAKHYDIGNKLYEKMLDPRMVYTCAYWKHATTLEAAQEAKLDLVCRKLKLEPGMHVLDVGCGWGSFAKFAAERYGVRVTGISVSKEQIDLGNKRCAGLPVSLEYMDYRNLSEQYDRIVSIGMFEHVGLQYYDIFMKKMTEALADDGLMLLHTIGFNDSKFFNPWLDKYIFPGAHVPSLAQITSPMENRLTVEHLQNIGVNYDPTLMAWYDNFMAAWPELEGDYDERFKRMWSYYLLSSAAGFRGRFIQVWQFVLSKEGVPGGYYFDEEARFKSGRAEHGPSV</sequence>
<comment type="similarity">
    <text evidence="1">Belongs to the CFA/CMAS family.</text>
</comment>
<organism evidence="6 7">
    <name type="scientific">Sphingomonas crocodyli</name>
    <dbReference type="NCBI Taxonomy" id="1979270"/>
    <lineage>
        <taxon>Bacteria</taxon>
        <taxon>Pseudomonadati</taxon>
        <taxon>Pseudomonadota</taxon>
        <taxon>Alphaproteobacteria</taxon>
        <taxon>Sphingomonadales</taxon>
        <taxon>Sphingomonadaceae</taxon>
        <taxon>Sphingomonas</taxon>
    </lineage>
</organism>
<dbReference type="OrthoDB" id="9782855at2"/>
<dbReference type="PIRSF" id="PIRSF003085">
    <property type="entry name" value="CMAS"/>
    <property type="match status" value="1"/>
</dbReference>
<accession>A0A437LXT2</accession>
<dbReference type="NCBIfam" id="NF008686">
    <property type="entry name" value="PRK11705.1"/>
    <property type="match status" value="1"/>
</dbReference>
<name>A0A437LXT2_9SPHN</name>
<dbReference type="AlphaFoldDB" id="A0A437LXT2"/>
<keyword evidence="2 6" id="KW-0489">Methyltransferase</keyword>
<proteinExistence type="inferred from homology"/>
<dbReference type="EC" id="2.1.1.79" evidence="6"/>
<evidence type="ECO:0000256" key="4">
    <source>
        <dbReference type="ARBA" id="ARBA00022691"/>
    </source>
</evidence>